<keyword evidence="1" id="KW-0813">Transport</keyword>
<evidence type="ECO:0000256" key="1">
    <source>
        <dbReference type="ARBA" id="ARBA00022448"/>
    </source>
</evidence>
<dbReference type="Gene3D" id="2.40.420.20">
    <property type="match status" value="1"/>
</dbReference>
<dbReference type="GO" id="GO:0030313">
    <property type="term" value="C:cell envelope"/>
    <property type="evidence" value="ECO:0007669"/>
    <property type="project" value="TreeGrafter"/>
</dbReference>
<evidence type="ECO:0000313" key="4">
    <source>
        <dbReference type="EMBL" id="MBK9796707.1"/>
    </source>
</evidence>
<dbReference type="GO" id="GO:0060003">
    <property type="term" value="P:copper ion export"/>
    <property type="evidence" value="ECO:0007669"/>
    <property type="project" value="TreeGrafter"/>
</dbReference>
<dbReference type="AlphaFoldDB" id="A0A9D7SHQ1"/>
<dbReference type="Proteomes" id="UP000886657">
    <property type="component" value="Unassembled WGS sequence"/>
</dbReference>
<proteinExistence type="predicted"/>
<evidence type="ECO:0000259" key="3">
    <source>
        <dbReference type="Pfam" id="PF25973"/>
    </source>
</evidence>
<evidence type="ECO:0000256" key="2">
    <source>
        <dbReference type="SAM" id="SignalP"/>
    </source>
</evidence>
<dbReference type="Pfam" id="PF25973">
    <property type="entry name" value="BSH_CzcB"/>
    <property type="match status" value="1"/>
</dbReference>
<dbReference type="Gene3D" id="1.10.287.470">
    <property type="entry name" value="Helix hairpin bin"/>
    <property type="match status" value="1"/>
</dbReference>
<gene>
    <name evidence="4" type="ORF">IPP58_09450</name>
</gene>
<dbReference type="PROSITE" id="PS51257">
    <property type="entry name" value="PROKAR_LIPOPROTEIN"/>
    <property type="match status" value="1"/>
</dbReference>
<dbReference type="PANTHER" id="PTHR30097">
    <property type="entry name" value="CATION EFFLUX SYSTEM PROTEIN CUSB"/>
    <property type="match status" value="1"/>
</dbReference>
<name>A0A9D7SHQ1_9BACT</name>
<reference evidence="4" key="1">
    <citation type="submission" date="2020-10" db="EMBL/GenBank/DDBJ databases">
        <title>Connecting structure to function with the recovery of over 1000 high-quality activated sludge metagenome-assembled genomes encoding full-length rRNA genes using long-read sequencing.</title>
        <authorList>
            <person name="Singleton C.M."/>
            <person name="Petriglieri F."/>
            <person name="Kristensen J.M."/>
            <person name="Kirkegaard R.H."/>
            <person name="Michaelsen T.Y."/>
            <person name="Andersen M.H."/>
            <person name="Karst S.M."/>
            <person name="Dueholm M.S."/>
            <person name="Nielsen P.H."/>
            <person name="Albertsen M."/>
        </authorList>
    </citation>
    <scope>NUCLEOTIDE SEQUENCE</scope>
    <source>
        <strain evidence="4">Skiv_18-Q3-R9-52_MAXAC.067</strain>
    </source>
</reference>
<keyword evidence="2" id="KW-0732">Signal</keyword>
<evidence type="ECO:0000313" key="5">
    <source>
        <dbReference type="Proteomes" id="UP000886657"/>
    </source>
</evidence>
<feature type="chain" id="PRO_5039150220" description="CzcB-like barrel-sandwich hybrid domain-containing protein" evidence="2">
    <location>
        <begin position="28"/>
        <end position="375"/>
    </location>
</feature>
<dbReference type="Gene3D" id="2.40.50.100">
    <property type="match status" value="1"/>
</dbReference>
<accession>A0A9D7SHQ1</accession>
<dbReference type="EMBL" id="JADKIO010000006">
    <property type="protein sequence ID" value="MBK9796707.1"/>
    <property type="molecule type" value="Genomic_DNA"/>
</dbReference>
<dbReference type="InterPro" id="IPR051909">
    <property type="entry name" value="MFP_Cation_Efflux"/>
</dbReference>
<protein>
    <recommendedName>
        <fullName evidence="3">CzcB-like barrel-sandwich hybrid domain-containing protein</fullName>
    </recommendedName>
</protein>
<sequence>MIAFRPHPFAQPLLLVVGALLSLQACKSSTPAASPPAQAQAPETDVVPLKSIQEGLQTRAIPASSILQVWFPAEAAGDESARALLTAPVSGIVASAPAAPGRPLAKGVSLLTLRSPELAELKSKWLIAQARLKRAQADLAREQRLASAQAGARRDLEIAEAEQAGASAEAESARISLQARGVTPEQADGTFVLRTPSAGTVSAWKVQLGQGVAVNEELGSFQAASASLALIELPPPVPSTWKLGSRTGIRDDSHTWLGEVVGLPSSLGDMTHRMTYRLRLSGAPLPLPGTPLEVQVPVGQGVLLPSSALQQVDGVWGVFLQEGDLARFHPVKRGPDVARDTLVLDGLPTGAKVFTQGAYLLKSKLMRLRAGGGDE</sequence>
<feature type="domain" description="CzcB-like barrel-sandwich hybrid" evidence="3">
    <location>
        <begin position="85"/>
        <end position="217"/>
    </location>
</feature>
<dbReference type="PANTHER" id="PTHR30097:SF4">
    <property type="entry name" value="SLR6042 PROTEIN"/>
    <property type="match status" value="1"/>
</dbReference>
<organism evidence="4 5">
    <name type="scientific">Candidatus Geothrix skivensis</name>
    <dbReference type="NCBI Taxonomy" id="2954439"/>
    <lineage>
        <taxon>Bacteria</taxon>
        <taxon>Pseudomonadati</taxon>
        <taxon>Acidobacteriota</taxon>
        <taxon>Holophagae</taxon>
        <taxon>Holophagales</taxon>
        <taxon>Holophagaceae</taxon>
        <taxon>Geothrix</taxon>
    </lineage>
</organism>
<comment type="caution">
    <text evidence="4">The sequence shown here is derived from an EMBL/GenBank/DDBJ whole genome shotgun (WGS) entry which is preliminary data.</text>
</comment>
<feature type="signal peptide" evidence="2">
    <location>
        <begin position="1"/>
        <end position="27"/>
    </location>
</feature>
<dbReference type="GO" id="GO:0015679">
    <property type="term" value="P:plasma membrane copper ion transport"/>
    <property type="evidence" value="ECO:0007669"/>
    <property type="project" value="TreeGrafter"/>
</dbReference>
<dbReference type="SUPFAM" id="SSF111369">
    <property type="entry name" value="HlyD-like secretion proteins"/>
    <property type="match status" value="1"/>
</dbReference>
<dbReference type="InterPro" id="IPR058647">
    <property type="entry name" value="BSH_CzcB-like"/>
</dbReference>